<name>A0A0S7BGH1_9CHLR</name>
<dbReference type="EMBL" id="DF967972">
    <property type="protein sequence ID" value="GAP13256.1"/>
    <property type="molecule type" value="Genomic_DNA"/>
</dbReference>
<accession>A0A0S7BGH1</accession>
<organism evidence="1">
    <name type="scientific">Longilinea arvoryzae</name>
    <dbReference type="NCBI Taxonomy" id="360412"/>
    <lineage>
        <taxon>Bacteria</taxon>
        <taxon>Bacillati</taxon>
        <taxon>Chloroflexota</taxon>
        <taxon>Anaerolineae</taxon>
        <taxon>Anaerolineales</taxon>
        <taxon>Anaerolineaceae</taxon>
        <taxon>Longilinea</taxon>
    </lineage>
</organism>
<dbReference type="Proteomes" id="UP000055060">
    <property type="component" value="Unassembled WGS sequence"/>
</dbReference>
<dbReference type="RefSeq" id="WP_152031710.1">
    <property type="nucleotide sequence ID" value="NZ_DF967972.1"/>
</dbReference>
<reference evidence="1" key="1">
    <citation type="submission" date="2015-07" db="EMBL/GenBank/DDBJ databases">
        <title>Draft Genome Sequences of Anaerolinea thermolimosa IMO-1, Bellilinea caldifistulae GOMI-1, Leptolinea tardivitalis YMTK-2, Levilinea saccharolytica KIBI-1,Longilinea arvoryzae KOME-1, Previously Described as Members of the Anaerolineaceae (Chloroflexi).</title>
        <authorList>
            <person name="Sekiguchi Y."/>
            <person name="Ohashi A."/>
            <person name="Matsuura N."/>
            <person name="Tourlousse M.D."/>
        </authorList>
    </citation>
    <scope>NUCLEOTIDE SEQUENCE [LARGE SCALE GENOMIC DNA]</scope>
    <source>
        <strain evidence="1">KOME-1</strain>
    </source>
</reference>
<gene>
    <name evidence="1" type="ORF">LARV_01007</name>
</gene>
<dbReference type="AlphaFoldDB" id="A0A0S7BGH1"/>
<protein>
    <submittedName>
        <fullName evidence="1">Uncharacterized protein</fullName>
    </submittedName>
</protein>
<keyword evidence="2" id="KW-1185">Reference proteome</keyword>
<proteinExistence type="predicted"/>
<evidence type="ECO:0000313" key="2">
    <source>
        <dbReference type="Proteomes" id="UP000055060"/>
    </source>
</evidence>
<dbReference type="STRING" id="360412.LARV_01007"/>
<evidence type="ECO:0000313" key="1">
    <source>
        <dbReference type="EMBL" id="GAP13256.1"/>
    </source>
</evidence>
<sequence>MPSQPIASTDPVYSLSLPVAQAMRELADRLSALCSKSDQEQIYMLSSDLKRIGWNSLFVSSSIDSSLQFTRRKRGAAGEETRNEFSRQLDSLLVAAKYLARSVKNLKEVELAMPDRSKDYQDVYACLAEKLGEIVRECQRSEN</sequence>